<gene>
    <name evidence="2" type="ORF">VII00023_14378</name>
</gene>
<dbReference type="EMBL" id="AFWF01000218">
    <property type="protein sequence ID" value="EGU35870.1"/>
    <property type="molecule type" value="Genomic_DNA"/>
</dbReference>
<reference evidence="2 3" key="1">
    <citation type="journal article" date="2012" name="Int. J. Syst. Evol. Microbiol.">
        <title>Vibrio caribbeanicus sp. nov., isolated from the marine sponge Scleritoderma cyanea.</title>
        <authorList>
            <person name="Hoffmann M."/>
            <person name="Monday S.R."/>
            <person name="Allard M.W."/>
            <person name="Strain E.A."/>
            <person name="Whittaker P."/>
            <person name="Naum M."/>
            <person name="McCarthy P.J."/>
            <person name="Lopez J.V."/>
            <person name="Fischer M."/>
            <person name="Brown E.W."/>
        </authorList>
    </citation>
    <scope>NUCLEOTIDE SEQUENCE [LARGE SCALE GENOMIC DNA]</scope>
    <source>
        <strain evidence="2 3">ATCC 700023</strain>
    </source>
</reference>
<feature type="transmembrane region" description="Helical" evidence="1">
    <location>
        <begin position="12"/>
        <end position="31"/>
    </location>
</feature>
<keyword evidence="1" id="KW-0812">Transmembrane</keyword>
<organism evidence="2 3">
    <name type="scientific">Vibrio ichthyoenteri ATCC 700023</name>
    <dbReference type="NCBI Taxonomy" id="870968"/>
    <lineage>
        <taxon>Bacteria</taxon>
        <taxon>Pseudomonadati</taxon>
        <taxon>Pseudomonadota</taxon>
        <taxon>Gammaproteobacteria</taxon>
        <taxon>Vibrionales</taxon>
        <taxon>Vibrionaceae</taxon>
        <taxon>Vibrio</taxon>
    </lineage>
</organism>
<proteinExistence type="predicted"/>
<sequence>MPASTQISLRTAVILPFVLIFLFTMGLIIAVQNTNYEEMVSDISRKQLSTLTDNVGLELDSFLNRPFQASLVLRHNIESNQLYTTDNLSLLQKVMFESFEALYTDVPQLDNIGFGGEGGQYIGLRKEDINHYSLMLQDERTNNELIIFKDHQISANIRSIIAEYDPRQRPWYTAVANQHYSHWSSIYTNADERQEITLSAISPVWYQQAFQGVVVSDIKLETFNIFLRDQQAKTAATIYLFDEQQRIVAHSESGSIVSWGTELSPGDSGNSTVY</sequence>
<keyword evidence="1" id="KW-0472">Membrane</keyword>
<evidence type="ECO:0000313" key="2">
    <source>
        <dbReference type="EMBL" id="EGU35870.1"/>
    </source>
</evidence>
<name>F9S5C8_9VIBR</name>
<dbReference type="Gene3D" id="3.30.450.20">
    <property type="entry name" value="PAS domain"/>
    <property type="match status" value="1"/>
</dbReference>
<accession>F9S5C8</accession>
<comment type="caution">
    <text evidence="2">The sequence shown here is derived from an EMBL/GenBank/DDBJ whole genome shotgun (WGS) entry which is preliminary data.</text>
</comment>
<dbReference type="Pfam" id="PF22673">
    <property type="entry name" value="MCP-like_PDC_1"/>
    <property type="match status" value="1"/>
</dbReference>
<dbReference type="Proteomes" id="UP000004605">
    <property type="component" value="Unassembled WGS sequence"/>
</dbReference>
<keyword evidence="1" id="KW-1133">Transmembrane helix</keyword>
<protein>
    <submittedName>
        <fullName evidence="2">GGDEF family protein</fullName>
    </submittedName>
</protein>
<dbReference type="CDD" id="cd12913">
    <property type="entry name" value="PDC1_MCP_like"/>
    <property type="match status" value="1"/>
</dbReference>
<evidence type="ECO:0000256" key="1">
    <source>
        <dbReference type="SAM" id="Phobius"/>
    </source>
</evidence>
<evidence type="ECO:0000313" key="3">
    <source>
        <dbReference type="Proteomes" id="UP000004605"/>
    </source>
</evidence>
<dbReference type="AlphaFoldDB" id="F9S5C8"/>
<keyword evidence="3" id="KW-1185">Reference proteome</keyword>